<protein>
    <submittedName>
        <fullName evidence="2">Uncharacterized protein</fullName>
    </submittedName>
</protein>
<proteinExistence type="predicted"/>
<evidence type="ECO:0000313" key="2">
    <source>
        <dbReference type="EMBL" id="KAK1564142.1"/>
    </source>
</evidence>
<keyword evidence="1" id="KW-1133">Transmembrane helix</keyword>
<dbReference type="GeneID" id="85443726"/>
<accession>A0AAD8PJ23</accession>
<name>A0AAD8PJ23_9PEZI</name>
<feature type="transmembrane region" description="Helical" evidence="1">
    <location>
        <begin position="42"/>
        <end position="60"/>
    </location>
</feature>
<dbReference type="EMBL" id="JAHLJV010000207">
    <property type="protein sequence ID" value="KAK1564142.1"/>
    <property type="molecule type" value="Genomic_DNA"/>
</dbReference>
<dbReference type="AlphaFoldDB" id="A0AAD8PJ23"/>
<reference evidence="2" key="1">
    <citation type="submission" date="2021-06" db="EMBL/GenBank/DDBJ databases">
        <title>Comparative genomics, transcriptomics and evolutionary studies reveal genomic signatures of adaptation to plant cell wall in hemibiotrophic fungi.</title>
        <authorList>
            <consortium name="DOE Joint Genome Institute"/>
            <person name="Baroncelli R."/>
            <person name="Diaz J.F."/>
            <person name="Benocci T."/>
            <person name="Peng M."/>
            <person name="Battaglia E."/>
            <person name="Haridas S."/>
            <person name="Andreopoulos W."/>
            <person name="Labutti K."/>
            <person name="Pangilinan J."/>
            <person name="Floch G.L."/>
            <person name="Makela M.R."/>
            <person name="Henrissat B."/>
            <person name="Grigoriev I.V."/>
            <person name="Crouch J.A."/>
            <person name="De Vries R.P."/>
            <person name="Sukno S.A."/>
            <person name="Thon M.R."/>
        </authorList>
    </citation>
    <scope>NUCLEOTIDE SEQUENCE</scope>
    <source>
        <strain evidence="2">CBS 125086</strain>
    </source>
</reference>
<gene>
    <name evidence="2" type="ORF">LY79DRAFT_573589</name>
</gene>
<organism evidence="2 3">
    <name type="scientific">Colletotrichum navitas</name>
    <dbReference type="NCBI Taxonomy" id="681940"/>
    <lineage>
        <taxon>Eukaryota</taxon>
        <taxon>Fungi</taxon>
        <taxon>Dikarya</taxon>
        <taxon>Ascomycota</taxon>
        <taxon>Pezizomycotina</taxon>
        <taxon>Sordariomycetes</taxon>
        <taxon>Hypocreomycetidae</taxon>
        <taxon>Glomerellales</taxon>
        <taxon>Glomerellaceae</taxon>
        <taxon>Colletotrichum</taxon>
        <taxon>Colletotrichum graminicola species complex</taxon>
    </lineage>
</organism>
<sequence length="147" mass="16368">MQIDARRKAAPVDLEVRTPDISGKANKAGEGKRCKQVKVPCLLDRGLAGLVFLASATPAPLKQHRPAALPTHHCMTCIPWGYTFIFIFYTSLSFLLFFPSSARALPCSVRTNRPLRCIWLGGGGCYKQDRVQGICTRLFPWMVDNNM</sequence>
<keyword evidence="3" id="KW-1185">Reference proteome</keyword>
<keyword evidence="1" id="KW-0472">Membrane</keyword>
<comment type="caution">
    <text evidence="2">The sequence shown here is derived from an EMBL/GenBank/DDBJ whole genome shotgun (WGS) entry which is preliminary data.</text>
</comment>
<dbReference type="RefSeq" id="XP_060406977.1">
    <property type="nucleotide sequence ID" value="XM_060559486.1"/>
</dbReference>
<evidence type="ECO:0000256" key="1">
    <source>
        <dbReference type="SAM" id="Phobius"/>
    </source>
</evidence>
<evidence type="ECO:0000313" key="3">
    <source>
        <dbReference type="Proteomes" id="UP001230504"/>
    </source>
</evidence>
<feature type="transmembrane region" description="Helical" evidence="1">
    <location>
        <begin position="80"/>
        <end position="98"/>
    </location>
</feature>
<keyword evidence="1" id="KW-0812">Transmembrane</keyword>
<dbReference type="Proteomes" id="UP001230504">
    <property type="component" value="Unassembled WGS sequence"/>
</dbReference>